<dbReference type="NCBIfam" id="TIGR00231">
    <property type="entry name" value="small_GTP"/>
    <property type="match status" value="1"/>
</dbReference>
<dbReference type="SUPFAM" id="SSF52540">
    <property type="entry name" value="P-loop containing nucleoside triphosphate hydrolases"/>
    <property type="match status" value="1"/>
</dbReference>
<dbReference type="CDD" id="cd00154">
    <property type="entry name" value="Rab"/>
    <property type="match status" value="1"/>
</dbReference>
<evidence type="ECO:0000313" key="3">
    <source>
        <dbReference type="Proteomes" id="UP001470230"/>
    </source>
</evidence>
<dbReference type="EMBL" id="JAPFFF010000007">
    <property type="protein sequence ID" value="KAK8885352.1"/>
    <property type="molecule type" value="Genomic_DNA"/>
</dbReference>
<dbReference type="PRINTS" id="PR00449">
    <property type="entry name" value="RASTRNSFRMNG"/>
</dbReference>
<dbReference type="PROSITE" id="PS51419">
    <property type="entry name" value="RAB"/>
    <property type="match status" value="1"/>
</dbReference>
<name>A0ABR2K2N1_9EUKA</name>
<dbReference type="InterPro" id="IPR005225">
    <property type="entry name" value="Small_GTP-bd"/>
</dbReference>
<keyword evidence="1" id="KW-0547">Nucleotide-binding</keyword>
<sequence>MNFTKGKIVFVGDMGVGKTSIIFKYINSTKPILPTIAGNSMPIDVHFDNGKIVKLNVWDTSGSENYQCLVPMYARTSQVAIVVFDITNEESFEHVEGWIKYLNTNSNTPNIFLVGNKLDCDNTFFDYNDKSEVYANEKEMKLFFTSAKTGQNIDLLFEEIATIVDTTPTEPLPKPIVFNNNETNQQTDGCSC</sequence>
<protein>
    <submittedName>
        <fullName evidence="2">Uncharacterized protein</fullName>
    </submittedName>
</protein>
<gene>
    <name evidence="2" type="ORF">M9Y10_040798</name>
</gene>
<dbReference type="SMART" id="SM00174">
    <property type="entry name" value="RHO"/>
    <property type="match status" value="1"/>
</dbReference>
<dbReference type="InterPro" id="IPR001806">
    <property type="entry name" value="Small_GTPase"/>
</dbReference>
<dbReference type="PANTHER" id="PTHR47978">
    <property type="match status" value="1"/>
</dbReference>
<dbReference type="SMART" id="SM00176">
    <property type="entry name" value="RAN"/>
    <property type="match status" value="1"/>
</dbReference>
<dbReference type="SMART" id="SM00173">
    <property type="entry name" value="RAS"/>
    <property type="match status" value="1"/>
</dbReference>
<dbReference type="Gene3D" id="3.40.50.300">
    <property type="entry name" value="P-loop containing nucleotide triphosphate hydrolases"/>
    <property type="match status" value="1"/>
</dbReference>
<comment type="caution">
    <text evidence="2">The sequence shown here is derived from an EMBL/GenBank/DDBJ whole genome shotgun (WGS) entry which is preliminary data.</text>
</comment>
<organism evidence="2 3">
    <name type="scientific">Tritrichomonas musculus</name>
    <dbReference type="NCBI Taxonomy" id="1915356"/>
    <lineage>
        <taxon>Eukaryota</taxon>
        <taxon>Metamonada</taxon>
        <taxon>Parabasalia</taxon>
        <taxon>Tritrichomonadida</taxon>
        <taxon>Tritrichomonadidae</taxon>
        <taxon>Tritrichomonas</taxon>
    </lineage>
</organism>
<proteinExistence type="predicted"/>
<accession>A0ABR2K2N1</accession>
<dbReference type="InterPro" id="IPR027417">
    <property type="entry name" value="P-loop_NTPase"/>
</dbReference>
<evidence type="ECO:0000256" key="1">
    <source>
        <dbReference type="ARBA" id="ARBA00022741"/>
    </source>
</evidence>
<evidence type="ECO:0000313" key="2">
    <source>
        <dbReference type="EMBL" id="KAK8885352.1"/>
    </source>
</evidence>
<dbReference type="Proteomes" id="UP001470230">
    <property type="component" value="Unassembled WGS sequence"/>
</dbReference>
<dbReference type="Pfam" id="PF00071">
    <property type="entry name" value="Ras"/>
    <property type="match status" value="1"/>
</dbReference>
<keyword evidence="3" id="KW-1185">Reference proteome</keyword>
<reference evidence="2 3" key="1">
    <citation type="submission" date="2024-04" db="EMBL/GenBank/DDBJ databases">
        <title>Tritrichomonas musculus Genome.</title>
        <authorList>
            <person name="Alves-Ferreira E."/>
            <person name="Grigg M."/>
            <person name="Lorenzi H."/>
            <person name="Galac M."/>
        </authorList>
    </citation>
    <scope>NUCLEOTIDE SEQUENCE [LARGE SCALE GENOMIC DNA]</scope>
    <source>
        <strain evidence="2 3">EAF2021</strain>
    </source>
</reference>
<dbReference type="SMART" id="SM00175">
    <property type="entry name" value="RAB"/>
    <property type="match status" value="1"/>
</dbReference>